<gene>
    <name evidence="2" type="ORF">Ataiwa_01080</name>
</gene>
<name>A0ABQ6PV51_9BACT</name>
<keyword evidence="3" id="KW-1185">Reference proteome</keyword>
<sequence length="134" mass="15398">MNTDSTSFPSLWKSLFGMYCPKCRKGKLFQPIQWGRPSSFFEMRKNCENCSQSFEPEPGFYFGAMFISYALNTVLFIAVWVAYSTLVEEFSILELLLLIGMSALLLLPVFFRLSRSIWITIFVPFQGKNQSANS</sequence>
<feature type="transmembrane region" description="Helical" evidence="1">
    <location>
        <begin position="60"/>
        <end position="83"/>
    </location>
</feature>
<evidence type="ECO:0000256" key="1">
    <source>
        <dbReference type="SAM" id="Phobius"/>
    </source>
</evidence>
<reference evidence="2 3" key="1">
    <citation type="submission" date="2023-08" db="EMBL/GenBank/DDBJ databases">
        <title>Draft genome sequence of Algoriphagus taiwanensis.</title>
        <authorList>
            <person name="Takatani N."/>
            <person name="Hosokawa M."/>
            <person name="Sawabe T."/>
        </authorList>
    </citation>
    <scope>NUCLEOTIDE SEQUENCE [LARGE SCALE GENOMIC DNA]</scope>
    <source>
        <strain evidence="2 3">JCM 19755</strain>
    </source>
</reference>
<dbReference type="InterPro" id="IPR009325">
    <property type="entry name" value="DUF983"/>
</dbReference>
<accession>A0ABQ6PV51</accession>
<keyword evidence="1" id="KW-1133">Transmembrane helix</keyword>
<dbReference type="Proteomes" id="UP001307705">
    <property type="component" value="Unassembled WGS sequence"/>
</dbReference>
<keyword evidence="1" id="KW-0812">Transmembrane</keyword>
<evidence type="ECO:0000313" key="2">
    <source>
        <dbReference type="EMBL" id="GMQ31836.1"/>
    </source>
</evidence>
<proteinExistence type="predicted"/>
<evidence type="ECO:0000313" key="3">
    <source>
        <dbReference type="Proteomes" id="UP001307705"/>
    </source>
</evidence>
<comment type="caution">
    <text evidence="2">The sequence shown here is derived from an EMBL/GenBank/DDBJ whole genome shotgun (WGS) entry which is preliminary data.</text>
</comment>
<organism evidence="2 3">
    <name type="scientific">Algoriphagus taiwanensis</name>
    <dbReference type="NCBI Taxonomy" id="1445656"/>
    <lineage>
        <taxon>Bacteria</taxon>
        <taxon>Pseudomonadati</taxon>
        <taxon>Bacteroidota</taxon>
        <taxon>Cytophagia</taxon>
        <taxon>Cytophagales</taxon>
        <taxon>Cyclobacteriaceae</taxon>
        <taxon>Algoriphagus</taxon>
    </lineage>
</organism>
<keyword evidence="1" id="KW-0472">Membrane</keyword>
<dbReference type="Pfam" id="PF06170">
    <property type="entry name" value="DUF983"/>
    <property type="match status" value="1"/>
</dbReference>
<feature type="transmembrane region" description="Helical" evidence="1">
    <location>
        <begin position="95"/>
        <end position="113"/>
    </location>
</feature>
<dbReference type="EMBL" id="BTPE01000001">
    <property type="protein sequence ID" value="GMQ31836.1"/>
    <property type="molecule type" value="Genomic_DNA"/>
</dbReference>
<protein>
    <submittedName>
        <fullName evidence="2">DUF983 domain-containing protein</fullName>
    </submittedName>
</protein>